<evidence type="ECO:0000256" key="1">
    <source>
        <dbReference type="SAM" id="MobiDB-lite"/>
    </source>
</evidence>
<feature type="region of interest" description="Disordered" evidence="1">
    <location>
        <begin position="157"/>
        <end position="233"/>
    </location>
</feature>
<dbReference type="InterPro" id="IPR019665">
    <property type="entry name" value="OxRdtase/DH_put_Rossmann_dom"/>
</dbReference>
<keyword evidence="5" id="KW-1185">Reference proteome</keyword>
<evidence type="ECO:0000259" key="2">
    <source>
        <dbReference type="Pfam" id="PF10727"/>
    </source>
</evidence>
<gene>
    <name evidence="4" type="ORF">BN13_600019</name>
</gene>
<feature type="region of interest" description="Disordered" evidence="1">
    <location>
        <begin position="96"/>
        <end position="135"/>
    </location>
</feature>
<feature type="compositionally biased region" description="Basic and acidic residues" evidence="1">
    <location>
        <begin position="214"/>
        <end position="231"/>
    </location>
</feature>
<dbReference type="EMBL" id="CAJC01000173">
    <property type="protein sequence ID" value="CCI54160.1"/>
    <property type="molecule type" value="Genomic_DNA"/>
</dbReference>
<proteinExistence type="predicted"/>
<organism evidence="4 5">
    <name type="scientific">Nostocoides jenkinsii Ben 74</name>
    <dbReference type="NCBI Taxonomy" id="1193518"/>
    <lineage>
        <taxon>Bacteria</taxon>
        <taxon>Bacillati</taxon>
        <taxon>Actinomycetota</taxon>
        <taxon>Actinomycetes</taxon>
        <taxon>Micrococcales</taxon>
        <taxon>Intrasporangiaceae</taxon>
        <taxon>Nostocoides</taxon>
    </lineage>
</organism>
<accession>A0A077MDZ8</accession>
<reference evidence="4 5" key="1">
    <citation type="journal article" date="2013" name="ISME J.">
        <title>A metabolic model for members of the genus Tetrasphaera involved in enhanced biological phosphorus removal.</title>
        <authorList>
            <person name="Kristiansen R."/>
            <person name="Nguyen H.T.T."/>
            <person name="Saunders A.M."/>
            <person name="Nielsen J.L."/>
            <person name="Wimmer R."/>
            <person name="Le V.Q."/>
            <person name="McIlroy S.J."/>
            <person name="Petrovski S."/>
            <person name="Seviour R.J."/>
            <person name="Calteau A."/>
            <person name="Nielsen K.L."/>
            <person name="Nielsen P.H."/>
        </authorList>
    </citation>
    <scope>NUCLEOTIDE SEQUENCE [LARGE SCALE GENOMIC DNA]</scope>
    <source>
        <strain evidence="4 5">Ben 74</strain>
    </source>
</reference>
<sequence>MAVIDCQHDTTADGFLEARQGLITRHTHLDPIPGLERTGPPALHPSDLRRTDGRGFARKDPQSLLPGVVHLDLPQLAGPICFENGTRDDVEPLVGHDQGSLGSSQLGQFGAPRRLEPAHPRGEVGRSGHNVDTDEFHPAAQFVGGIRREVCHRRQQFPSARPEVDNPAQPLGRSEAQQGLRERRRPRSVARRREVPGRSRGRPIEAPCAIQRVLPREDPRPHSDNLARAGDRLPGVRPVTKCQTCPVTSLLPPGRLRVGVVGAGKVGAVLGAALARAGHLVVAVSAVSDASLARAEDLLPDAPVLPVDDVVAASDLILLTVPDDALAPLVAGLATTGGWRTGQLALHTSGRSGLAPLAPAIALGVGGLAVHPAMSFTGTAMDLDRLRDCCFGVTAPPDLQPVAEALVVEMGGEPVTIDEFDRVRYHLGLVHGSNYLITLTAQAMEIVAGAGVAEPGRVLRPLMTAALDNALRAGDSALTGPVARGDAGTVAEHLAVLPDEPPDVAAVYRVLARATLDRAQRHGRLPATAVQAIDEVLTEEKPT</sequence>
<dbReference type="InterPro" id="IPR037108">
    <property type="entry name" value="TM1727-like_C_sf"/>
</dbReference>
<dbReference type="AlphaFoldDB" id="A0A077MDZ8"/>
<evidence type="ECO:0000259" key="3">
    <source>
        <dbReference type="Pfam" id="PF10728"/>
    </source>
</evidence>
<dbReference type="Pfam" id="PF10727">
    <property type="entry name" value="Rossmann-like"/>
    <property type="match status" value="1"/>
</dbReference>
<feature type="compositionally biased region" description="Basic and acidic residues" evidence="1">
    <location>
        <begin position="113"/>
        <end position="135"/>
    </location>
</feature>
<dbReference type="InterPro" id="IPR036291">
    <property type="entry name" value="NAD(P)-bd_dom_sf"/>
</dbReference>
<feature type="compositionally biased region" description="Low complexity" evidence="1">
    <location>
        <begin position="98"/>
        <end position="108"/>
    </location>
</feature>
<dbReference type="SUPFAM" id="SSF48179">
    <property type="entry name" value="6-phosphogluconate dehydrogenase C-terminal domain-like"/>
    <property type="match status" value="1"/>
</dbReference>
<evidence type="ECO:0000313" key="4">
    <source>
        <dbReference type="EMBL" id="CCI54160.1"/>
    </source>
</evidence>
<feature type="domain" description="Putative oxidoreductase/dehydrogenase Rossmann-like" evidence="2">
    <location>
        <begin position="248"/>
        <end position="372"/>
    </location>
</feature>
<dbReference type="InterPro" id="IPR008927">
    <property type="entry name" value="6-PGluconate_DH-like_C_sf"/>
</dbReference>
<name>A0A077MDZ8_9MICO</name>
<protein>
    <recommendedName>
        <fullName evidence="6">DUF2520 domain-containing protein</fullName>
    </recommendedName>
</protein>
<evidence type="ECO:0008006" key="6">
    <source>
        <dbReference type="Google" id="ProtNLM"/>
    </source>
</evidence>
<dbReference type="Pfam" id="PF10728">
    <property type="entry name" value="DUF2520"/>
    <property type="match status" value="1"/>
</dbReference>
<dbReference type="PANTHER" id="PTHR40459">
    <property type="entry name" value="CONSERVED HYPOTHETICAL ALANINE AND LEUCINE RICH PROTEIN"/>
    <property type="match status" value="1"/>
</dbReference>
<dbReference type="Gene3D" id="1.10.1040.20">
    <property type="entry name" value="ProC-like, C-terminal domain"/>
    <property type="match status" value="1"/>
</dbReference>
<dbReference type="InterPro" id="IPR018931">
    <property type="entry name" value="DUF2520"/>
</dbReference>
<evidence type="ECO:0000313" key="5">
    <source>
        <dbReference type="Proteomes" id="UP000035720"/>
    </source>
</evidence>
<dbReference type="SUPFAM" id="SSF51735">
    <property type="entry name" value="NAD(P)-binding Rossmann-fold domains"/>
    <property type="match status" value="1"/>
</dbReference>
<feature type="domain" description="DUF2520" evidence="3">
    <location>
        <begin position="389"/>
        <end position="515"/>
    </location>
</feature>
<dbReference type="PANTHER" id="PTHR40459:SF1">
    <property type="entry name" value="CONSERVED HYPOTHETICAL ALANINE AND LEUCINE RICH PROTEIN"/>
    <property type="match status" value="1"/>
</dbReference>
<dbReference type="Proteomes" id="UP000035720">
    <property type="component" value="Unassembled WGS sequence"/>
</dbReference>
<comment type="caution">
    <text evidence="4">The sequence shown here is derived from an EMBL/GenBank/DDBJ whole genome shotgun (WGS) entry which is preliminary data.</text>
</comment>
<dbReference type="Gene3D" id="3.40.50.720">
    <property type="entry name" value="NAD(P)-binding Rossmann-like Domain"/>
    <property type="match status" value="1"/>
</dbReference>
<dbReference type="STRING" id="1193518.BN13_600019"/>